<dbReference type="InterPro" id="IPR054612">
    <property type="entry name" value="Phage_capsid-like_C"/>
</dbReference>
<name>A0A562P1M8_9RHOB</name>
<dbReference type="InterPro" id="IPR024455">
    <property type="entry name" value="Phage_capsid"/>
</dbReference>
<protein>
    <submittedName>
        <fullName evidence="4">HK97 family phage major capsid protein</fullName>
    </submittedName>
</protein>
<dbReference type="NCBIfam" id="TIGR01554">
    <property type="entry name" value="major_cap_HK97"/>
    <property type="match status" value="1"/>
</dbReference>
<feature type="domain" description="Phage capsid-like C-terminal" evidence="3">
    <location>
        <begin position="111"/>
        <end position="384"/>
    </location>
</feature>
<dbReference type="SUPFAM" id="SSF56563">
    <property type="entry name" value="Major capsid protein gp5"/>
    <property type="match status" value="1"/>
</dbReference>
<accession>A0A562P1M8</accession>
<proteinExistence type="predicted"/>
<comment type="caution">
    <text evidence="4">The sequence shown here is derived from an EMBL/GenBank/DDBJ whole genome shotgun (WGS) entry which is preliminary data.</text>
</comment>
<keyword evidence="2" id="KW-0175">Coiled coil</keyword>
<sequence>MDIELKNAIENSNKLIAATRDAVETKADAATVSRIEADLAKALEEKAALESRLTAIETKANRPGNFGTQPEVDEHKSAFIDYLRDPKAHTTRDRVEREQKAAAITVAGTDGVAIPRVIASGILETLNSVSPIREFASVVTVSSTDYVELLDKANAGTVWVGETDDRDVTTSPDIARITPAFGEQHAIVEVSTHALQDATFGLEAWLTASLVKKFAEGEGKAFVSGNGTNKPKGLLSSGNGFGLIKTGVADGLGTNPHDRLLDLFYGINGGYRADGSWLMNSGTLATLAKIKDANGQYLYQPSLIAGEFDKIHGKRVVIAEDMPNIAANATPVAFGDLSRGYLITDIAGMSLIVDPYTRPGFVKFVAAKRVGGTPRDTAAIKLLSIAA</sequence>
<comment type="subcellular location">
    <subcellularLocation>
        <location evidence="1">Virion</location>
    </subcellularLocation>
</comment>
<dbReference type="Pfam" id="PF05065">
    <property type="entry name" value="Phage_capsid"/>
    <property type="match status" value="1"/>
</dbReference>
<dbReference type="OrthoDB" id="9786516at2"/>
<dbReference type="EMBL" id="VLKU01000001">
    <property type="protein sequence ID" value="TWI38233.1"/>
    <property type="molecule type" value="Genomic_DNA"/>
</dbReference>
<keyword evidence="5" id="KW-1185">Reference proteome</keyword>
<evidence type="ECO:0000256" key="2">
    <source>
        <dbReference type="SAM" id="Coils"/>
    </source>
</evidence>
<organism evidence="4 5">
    <name type="scientific">Paracoccus sulfuroxidans</name>
    <dbReference type="NCBI Taxonomy" id="384678"/>
    <lineage>
        <taxon>Bacteria</taxon>
        <taxon>Pseudomonadati</taxon>
        <taxon>Pseudomonadota</taxon>
        <taxon>Alphaproteobacteria</taxon>
        <taxon>Rhodobacterales</taxon>
        <taxon>Paracoccaceae</taxon>
        <taxon>Paracoccus</taxon>
    </lineage>
</organism>
<dbReference type="AlphaFoldDB" id="A0A562P1M8"/>
<dbReference type="Gene3D" id="3.30.2320.10">
    <property type="entry name" value="hypothetical protein PF0899 domain"/>
    <property type="match status" value="1"/>
</dbReference>
<dbReference type="Proteomes" id="UP000316225">
    <property type="component" value="Unassembled WGS sequence"/>
</dbReference>
<gene>
    <name evidence="4" type="ORF">IQ24_00371</name>
</gene>
<dbReference type="RefSeq" id="WP_145396002.1">
    <property type="nucleotide sequence ID" value="NZ_VLKU01000001.1"/>
</dbReference>
<feature type="coiled-coil region" evidence="2">
    <location>
        <begin position="32"/>
        <end position="59"/>
    </location>
</feature>
<reference evidence="4 5" key="1">
    <citation type="journal article" date="2015" name="Stand. Genomic Sci.">
        <title>Genomic Encyclopedia of Bacterial and Archaeal Type Strains, Phase III: the genomes of soil and plant-associated and newly described type strains.</title>
        <authorList>
            <person name="Whitman W.B."/>
            <person name="Woyke T."/>
            <person name="Klenk H.P."/>
            <person name="Zhou Y."/>
            <person name="Lilburn T.G."/>
            <person name="Beck B.J."/>
            <person name="De Vos P."/>
            <person name="Vandamme P."/>
            <person name="Eisen J.A."/>
            <person name="Garrity G."/>
            <person name="Hugenholtz P."/>
            <person name="Kyrpides N.C."/>
        </authorList>
    </citation>
    <scope>NUCLEOTIDE SEQUENCE [LARGE SCALE GENOMIC DNA]</scope>
    <source>
        <strain evidence="4 5">CGMCC 1.5364</strain>
    </source>
</reference>
<evidence type="ECO:0000256" key="1">
    <source>
        <dbReference type="ARBA" id="ARBA00004328"/>
    </source>
</evidence>
<evidence type="ECO:0000259" key="3">
    <source>
        <dbReference type="Pfam" id="PF05065"/>
    </source>
</evidence>
<evidence type="ECO:0000313" key="5">
    <source>
        <dbReference type="Proteomes" id="UP000316225"/>
    </source>
</evidence>
<evidence type="ECO:0000313" key="4">
    <source>
        <dbReference type="EMBL" id="TWI38233.1"/>
    </source>
</evidence>